<sequence length="302" mass="34139">MDFVDLNQFVHGESCLTDHLTMDYTDQATSLPFHSESTVNVFSYNDDTLRSYLDDSSRNHSTDNRVHNDPLLSCVSNSETHNQQSIQQETLSCISSDWIGIFSDSLTVDLIGSPSTDLFNFAFPLEAPSTSTCESYDEIETNEPFENDCYDLQSPVSKTASDKFKKILSLNVDNSKLKEPWIPSVGKKILATYYSPLNIKSEFLSNRIILDEFESLAVKEAVNAFHNIASSNVTISLRNQVKPDPRPTEFVGTCEKVRAYRKLHAEDKITLLSNVFFDINAMKGIITYDHRTDSFNVSIPLW</sequence>
<dbReference type="EnsemblMetazoa" id="tetur11g05500.1">
    <property type="protein sequence ID" value="tetur11g05500.1"/>
    <property type="gene ID" value="tetur11g05500"/>
</dbReference>
<protein>
    <submittedName>
        <fullName evidence="1">Uncharacterized protein</fullName>
    </submittedName>
</protein>
<organism evidence="1 2">
    <name type="scientific">Tetranychus urticae</name>
    <name type="common">Two-spotted spider mite</name>
    <dbReference type="NCBI Taxonomy" id="32264"/>
    <lineage>
        <taxon>Eukaryota</taxon>
        <taxon>Metazoa</taxon>
        <taxon>Ecdysozoa</taxon>
        <taxon>Arthropoda</taxon>
        <taxon>Chelicerata</taxon>
        <taxon>Arachnida</taxon>
        <taxon>Acari</taxon>
        <taxon>Acariformes</taxon>
        <taxon>Trombidiformes</taxon>
        <taxon>Prostigmata</taxon>
        <taxon>Eleutherengona</taxon>
        <taxon>Raphignathae</taxon>
        <taxon>Tetranychoidea</taxon>
        <taxon>Tetranychidae</taxon>
        <taxon>Tetranychus</taxon>
    </lineage>
</organism>
<dbReference type="AlphaFoldDB" id="T1KHT1"/>
<dbReference type="EMBL" id="CAEY01000079">
    <property type="status" value="NOT_ANNOTATED_CDS"/>
    <property type="molecule type" value="Genomic_DNA"/>
</dbReference>
<reference evidence="1" key="2">
    <citation type="submission" date="2015-06" db="UniProtKB">
        <authorList>
            <consortium name="EnsemblMetazoa"/>
        </authorList>
    </citation>
    <scope>IDENTIFICATION</scope>
</reference>
<keyword evidence="2" id="KW-1185">Reference proteome</keyword>
<proteinExistence type="predicted"/>
<reference evidence="2" key="1">
    <citation type="submission" date="2011-08" db="EMBL/GenBank/DDBJ databases">
        <authorList>
            <person name="Rombauts S."/>
        </authorList>
    </citation>
    <scope>NUCLEOTIDE SEQUENCE</scope>
    <source>
        <strain evidence="2">London</strain>
    </source>
</reference>
<evidence type="ECO:0000313" key="1">
    <source>
        <dbReference type="EnsemblMetazoa" id="tetur11g05500.1"/>
    </source>
</evidence>
<dbReference type="HOGENOM" id="CLU_080268_0_0_1"/>
<evidence type="ECO:0000313" key="2">
    <source>
        <dbReference type="Proteomes" id="UP000015104"/>
    </source>
</evidence>
<accession>T1KHT1</accession>
<dbReference type="Proteomes" id="UP000015104">
    <property type="component" value="Unassembled WGS sequence"/>
</dbReference>
<name>T1KHT1_TETUR</name>